<dbReference type="PROSITE" id="PS51257">
    <property type="entry name" value="PROKAR_LIPOPROTEIN"/>
    <property type="match status" value="1"/>
</dbReference>
<dbReference type="OrthoDB" id="3837858at2"/>
<dbReference type="EMBL" id="LT796768">
    <property type="protein sequence ID" value="SKB07279.1"/>
    <property type="molecule type" value="Genomic_DNA"/>
</dbReference>
<accession>A0A1T4YZQ6</accession>
<sequence length="138" mass="14335">MNVRKPAAALAAVVLSLGLTACGGGGQSVEDACKVAEKEVKDAMGDLSGIDPTDSDKATETIASMGDALQKTQKKLDNQEVKDAIAALSAEFDKLEGAFADLKAAGQDTTKLQEVSEEMSTLSTDIQKKGEKLDELCG</sequence>
<evidence type="ECO:0000313" key="4">
    <source>
        <dbReference type="Proteomes" id="UP000191040"/>
    </source>
</evidence>
<reference evidence="4" key="1">
    <citation type="submission" date="2017-02" db="EMBL/GenBank/DDBJ databases">
        <authorList>
            <person name="Varghese N."/>
            <person name="Submissions S."/>
        </authorList>
    </citation>
    <scope>NUCLEOTIDE SEQUENCE [LARGE SCALE GENOMIC DNA]</scope>
    <source>
        <strain evidence="4">9H-4</strain>
    </source>
</reference>
<gene>
    <name evidence="3" type="ORF">SAMN06295964_1631</name>
</gene>
<organism evidence="3 4">
    <name type="scientific">Aeromicrobium choanae</name>
    <dbReference type="NCBI Taxonomy" id="1736691"/>
    <lineage>
        <taxon>Bacteria</taxon>
        <taxon>Bacillati</taxon>
        <taxon>Actinomycetota</taxon>
        <taxon>Actinomycetes</taxon>
        <taxon>Propionibacteriales</taxon>
        <taxon>Nocardioidaceae</taxon>
        <taxon>Aeromicrobium</taxon>
    </lineage>
</organism>
<dbReference type="STRING" id="1736691.SAMN06295964_1631"/>
<proteinExistence type="predicted"/>
<evidence type="ECO:0008006" key="5">
    <source>
        <dbReference type="Google" id="ProtNLM"/>
    </source>
</evidence>
<feature type="coiled-coil region" evidence="1">
    <location>
        <begin position="78"/>
        <end position="105"/>
    </location>
</feature>
<dbReference type="RefSeq" id="WP_078699690.1">
    <property type="nucleotide sequence ID" value="NZ_LT796768.1"/>
</dbReference>
<evidence type="ECO:0000256" key="1">
    <source>
        <dbReference type="SAM" id="Coils"/>
    </source>
</evidence>
<feature type="chain" id="PRO_5039016205" description="X-X-X-Leu-X-X-Gly heptad repeat-containing protein" evidence="2">
    <location>
        <begin position="22"/>
        <end position="138"/>
    </location>
</feature>
<evidence type="ECO:0000313" key="3">
    <source>
        <dbReference type="EMBL" id="SKB07279.1"/>
    </source>
</evidence>
<keyword evidence="2" id="KW-0732">Signal</keyword>
<evidence type="ECO:0000256" key="2">
    <source>
        <dbReference type="SAM" id="SignalP"/>
    </source>
</evidence>
<dbReference type="Proteomes" id="UP000191040">
    <property type="component" value="Chromosome I"/>
</dbReference>
<keyword evidence="4" id="KW-1185">Reference proteome</keyword>
<protein>
    <recommendedName>
        <fullName evidence="5">X-X-X-Leu-X-X-Gly heptad repeat-containing protein</fullName>
    </recommendedName>
</protein>
<feature type="signal peptide" evidence="2">
    <location>
        <begin position="1"/>
        <end position="21"/>
    </location>
</feature>
<keyword evidence="1" id="KW-0175">Coiled coil</keyword>
<dbReference type="AlphaFoldDB" id="A0A1T4YZQ6"/>
<name>A0A1T4YZQ6_9ACTN</name>